<protein>
    <submittedName>
        <fullName evidence="1">Uncharacterized protein</fullName>
    </submittedName>
</protein>
<proteinExistence type="predicted"/>
<organism evidence="1 2">
    <name type="scientific">Mycolicibacterium conceptionense</name>
    <dbReference type="NCBI Taxonomy" id="451644"/>
    <lineage>
        <taxon>Bacteria</taxon>
        <taxon>Bacillati</taxon>
        <taxon>Actinomycetota</taxon>
        <taxon>Actinomycetes</taxon>
        <taxon>Mycobacteriales</taxon>
        <taxon>Mycobacteriaceae</taxon>
        <taxon>Mycolicibacterium</taxon>
    </lineage>
</organism>
<evidence type="ECO:0000313" key="1">
    <source>
        <dbReference type="EMBL" id="OBF12782.1"/>
    </source>
</evidence>
<comment type="caution">
    <text evidence="1">The sequence shown here is derived from an EMBL/GenBank/DDBJ whole genome shotgun (WGS) entry which is preliminary data.</text>
</comment>
<dbReference type="EMBL" id="LZHX01000098">
    <property type="protein sequence ID" value="OBF12782.1"/>
    <property type="molecule type" value="Genomic_DNA"/>
</dbReference>
<sequence length="132" mass="14612">MLMQRPDVQIRVPVAQVDLQDSACGRHELQLRQRAGILHTEVVAQHRCTWDEIWTTAGEHPAPRWWGGRGKMRPEVFPVRRCAGEQCGQGVDLFGSRLPALEPFGGDGLGQGMMPGLTGVGHHVEKVEVDAR</sequence>
<name>A0A1A2VE34_9MYCO</name>
<dbReference type="AlphaFoldDB" id="A0A1A2VE34"/>
<dbReference type="Proteomes" id="UP000093779">
    <property type="component" value="Unassembled WGS sequence"/>
</dbReference>
<gene>
    <name evidence="1" type="ORF">A5726_28410</name>
</gene>
<accession>A0A1A2VE34</accession>
<evidence type="ECO:0000313" key="2">
    <source>
        <dbReference type="Proteomes" id="UP000093779"/>
    </source>
</evidence>
<reference evidence="1 2" key="1">
    <citation type="submission" date="2016-06" db="EMBL/GenBank/DDBJ databases">
        <authorList>
            <person name="Kjaerup R.B."/>
            <person name="Dalgaard T.S."/>
            <person name="Juul-Madsen H.R."/>
        </authorList>
    </citation>
    <scope>NUCLEOTIDE SEQUENCE [LARGE SCALE GENOMIC DNA]</scope>
    <source>
        <strain evidence="1 2">ACS1953</strain>
    </source>
</reference>